<evidence type="ECO:0000313" key="2">
    <source>
        <dbReference type="EMBL" id="SDQ32011.1"/>
    </source>
</evidence>
<dbReference type="AlphaFoldDB" id="A0A1H0ZXN3"/>
<evidence type="ECO:0000259" key="1">
    <source>
        <dbReference type="Pfam" id="PF24035"/>
    </source>
</evidence>
<feature type="domain" description="DUF7344" evidence="1">
    <location>
        <begin position="15"/>
        <end position="90"/>
    </location>
</feature>
<proteinExistence type="predicted"/>
<name>A0A1H0ZXN3_NATTX</name>
<organism evidence="2 3">
    <name type="scientific">Natronobacterium texcoconense</name>
    <dbReference type="NCBI Taxonomy" id="1095778"/>
    <lineage>
        <taxon>Archaea</taxon>
        <taxon>Methanobacteriati</taxon>
        <taxon>Methanobacteriota</taxon>
        <taxon>Stenosarchaea group</taxon>
        <taxon>Halobacteria</taxon>
        <taxon>Halobacteriales</taxon>
        <taxon>Natrialbaceae</taxon>
        <taxon>Natronobacterium</taxon>
    </lineage>
</organism>
<dbReference type="EMBL" id="FNLC01000001">
    <property type="protein sequence ID" value="SDQ32011.1"/>
    <property type="molecule type" value="Genomic_DNA"/>
</dbReference>
<evidence type="ECO:0000313" key="3">
    <source>
        <dbReference type="Proteomes" id="UP000198848"/>
    </source>
</evidence>
<dbReference type="InterPro" id="IPR055768">
    <property type="entry name" value="DUF7344"/>
</dbReference>
<sequence length="417" mass="45467">MSSTLADDSFTTTAFEVLSDSRRRCLLRVLLDRPDEPPDDVTLSSVATEIASREQRRAIVSDDRCSRVEVALVHRHVPMLADAGVVVRESTAEGTTLSPTDHPLLEADWVHALLENPGLDADRLDRTLDALAPDRRRTVCEVLATRRDAVHLEDLAATIVARETDRRLVDVSADDCSSLATDLAHSHLPVLTDVDLLEYDRGDRTVALATDADLWQVDWASESPLEAVVGPLDRSEESRTADDGGVGNGACWTIQGPENVVAYAHEIADSADDELVVTVPDDGMIQQQCLERWRAAVDRGVDVYVGSRSELVHETVRAAVPGAIVCEPQFDWINFPVERLHHGRVVFADRERAMLVSVTEHGAGEGPHATAIAGSGEDNALVSLLREHFGPRLDRLAEEFDSDVPAATDVEATPLPL</sequence>
<accession>A0A1H0ZXN3</accession>
<dbReference type="Proteomes" id="UP000198848">
    <property type="component" value="Unassembled WGS sequence"/>
</dbReference>
<reference evidence="3" key="1">
    <citation type="submission" date="2016-10" db="EMBL/GenBank/DDBJ databases">
        <authorList>
            <person name="Varghese N."/>
            <person name="Submissions S."/>
        </authorList>
    </citation>
    <scope>NUCLEOTIDE SEQUENCE [LARGE SCALE GENOMIC DNA]</scope>
    <source>
        <strain evidence="3">DSM 24767</strain>
    </source>
</reference>
<protein>
    <recommendedName>
        <fullName evidence="1">DUF7344 domain-containing protein</fullName>
    </recommendedName>
</protein>
<dbReference type="RefSeq" id="WP_090376760.1">
    <property type="nucleotide sequence ID" value="NZ_FNLC01000001.1"/>
</dbReference>
<feature type="domain" description="DUF7344" evidence="1">
    <location>
        <begin position="129"/>
        <end position="206"/>
    </location>
</feature>
<dbReference type="OrthoDB" id="247722at2157"/>
<dbReference type="Pfam" id="PF24035">
    <property type="entry name" value="DUF7344"/>
    <property type="match status" value="2"/>
</dbReference>
<keyword evidence="3" id="KW-1185">Reference proteome</keyword>
<dbReference type="InterPro" id="IPR036388">
    <property type="entry name" value="WH-like_DNA-bd_sf"/>
</dbReference>
<dbReference type="Gene3D" id="1.10.10.10">
    <property type="entry name" value="Winged helix-like DNA-binding domain superfamily/Winged helix DNA-binding domain"/>
    <property type="match status" value="1"/>
</dbReference>
<gene>
    <name evidence="2" type="ORF">SAMN04489842_0472</name>
</gene>